<dbReference type="InterPro" id="IPR027417">
    <property type="entry name" value="P-loop_NTPase"/>
</dbReference>
<name>A0A517P6R5_9PLAN</name>
<dbReference type="Gene3D" id="3.40.50.10810">
    <property type="entry name" value="Tandem AAA-ATPase domain"/>
    <property type="match status" value="1"/>
</dbReference>
<dbReference type="KEGG" id="acaf:CA12_11450"/>
<feature type="region of interest" description="Disordered" evidence="1">
    <location>
        <begin position="930"/>
        <end position="1084"/>
    </location>
</feature>
<sequence length="1084" mass="116905">MLTDFQRATVDAVYRRLVTEDRPRMLVADEVGLGKTIVAMGLIARLLEKRRREGDPTPLRVVYVASNQVIGRENLRKLDVLPDRAAPPEEAGRIAYLALTSEAEAAEPLRLTSLTPGTSFDVGNSPGEQGERKILYALLACDPDLAEVRQGLACLLRGGVRQPAADWAAHLEERRAKHEGPRLRPGLADRYLARLRSTPARRTDRLVRELELTADATLYEAVRESACRQTAENLDEFRDSSWDLVGPLRAELAEACLDYLDADVYVLDEFQRFKALIDGDDDSEAGRIARAVFGRPKAEVLLLSATPFKAFTGADAGETGDEHLREFRAVLRFLFRSTEDGRLARYKQEQEALRTQLLTLRPGDGAIDPTHREAVESVLRMVMCRTERLSVSQRGDAMVRDRWREEGSGAELTGGDVRGFLAADHVAQAVNAAGRRPAGSLHAPVEFCKSAPHVLSFADGYQLKKRLSALKADPGVAAALQESGPAWLDLDRIDAYGPSPGEAPDCPADHGRLAALTREALPRPAELLLWVPPSLPYHPLGGPFAAAEGFTKTLLFSGWRMVPRAVASLLSYEAERRTVGDPRSRTPRELGERSYFRNASDRPQPAPQLVFTRAAGEPAHMTNFVLTYPSPTLADAVDPAAAPAGATAAGLEAAAAVVCRARFDALGLADLADPTGAAERWYWAAPVLMDAGDVDRRSVVDAWLPARAADPGADGEAADSAYADHVRLLARAFAGDPSALKLGPVPPDLFETLGRAAVASPAVALLRTLRRFFPDGGPGDRGGPGDPGRCDAACAASRRLLTIFNRPEAVAAVRIAVGAEHAEEPHWAKTLRYCADGCLQAVLDEYAHLLRDECDSAAEAADRIAEAATIKATTIEVDDLAGFLASRKRDLRCHVAVDFGEPAARGRGRAGPGDDGAAELQLAVPPVLAGHDLRRPGGARLPPVLPQGRSLEPAGEPDRPGAARGAGEPVREPLRPDAGRRPLRLAADPRGPGRRRRLGAAFRDRRQIRAGRRRQRPGPAVAPGGRRLRTGEDRAARPAPALQPRPREAGVPAGDPGRLPPRLRPARPSRPRRPPPRGLHAGAT</sequence>
<organism evidence="2 3">
    <name type="scientific">Alienimonas californiensis</name>
    <dbReference type="NCBI Taxonomy" id="2527989"/>
    <lineage>
        <taxon>Bacteria</taxon>
        <taxon>Pseudomonadati</taxon>
        <taxon>Planctomycetota</taxon>
        <taxon>Planctomycetia</taxon>
        <taxon>Planctomycetales</taxon>
        <taxon>Planctomycetaceae</taxon>
        <taxon>Alienimonas</taxon>
    </lineage>
</organism>
<feature type="region of interest" description="Disordered" evidence="1">
    <location>
        <begin position="578"/>
        <end position="604"/>
    </location>
</feature>
<dbReference type="SUPFAM" id="SSF52540">
    <property type="entry name" value="P-loop containing nucleoside triphosphate hydrolases"/>
    <property type="match status" value="2"/>
</dbReference>
<accession>A0A517P6R5</accession>
<evidence type="ECO:0000256" key="1">
    <source>
        <dbReference type="SAM" id="MobiDB-lite"/>
    </source>
</evidence>
<gene>
    <name evidence="2" type="ORF">CA12_11450</name>
</gene>
<evidence type="ECO:0000313" key="2">
    <source>
        <dbReference type="EMBL" id="QDT15065.1"/>
    </source>
</evidence>
<keyword evidence="3" id="KW-1185">Reference proteome</keyword>
<dbReference type="Proteomes" id="UP000318741">
    <property type="component" value="Chromosome"/>
</dbReference>
<proteinExistence type="predicted"/>
<feature type="compositionally biased region" description="Basic and acidic residues" evidence="1">
    <location>
        <begin position="969"/>
        <end position="980"/>
    </location>
</feature>
<feature type="compositionally biased region" description="Basic residues" evidence="1">
    <location>
        <begin position="1064"/>
        <end position="1075"/>
    </location>
</feature>
<reference evidence="2 3" key="1">
    <citation type="submission" date="2019-02" db="EMBL/GenBank/DDBJ databases">
        <title>Deep-cultivation of Planctomycetes and their phenomic and genomic characterization uncovers novel biology.</title>
        <authorList>
            <person name="Wiegand S."/>
            <person name="Jogler M."/>
            <person name="Boedeker C."/>
            <person name="Pinto D."/>
            <person name="Vollmers J."/>
            <person name="Rivas-Marin E."/>
            <person name="Kohn T."/>
            <person name="Peeters S.H."/>
            <person name="Heuer A."/>
            <person name="Rast P."/>
            <person name="Oberbeckmann S."/>
            <person name="Bunk B."/>
            <person name="Jeske O."/>
            <person name="Meyerdierks A."/>
            <person name="Storesund J.E."/>
            <person name="Kallscheuer N."/>
            <person name="Luecker S."/>
            <person name="Lage O.M."/>
            <person name="Pohl T."/>
            <person name="Merkel B.J."/>
            <person name="Hornburger P."/>
            <person name="Mueller R.-W."/>
            <person name="Bruemmer F."/>
            <person name="Labrenz M."/>
            <person name="Spormann A.M."/>
            <person name="Op den Camp H."/>
            <person name="Overmann J."/>
            <person name="Amann R."/>
            <person name="Jetten M.S.M."/>
            <person name="Mascher T."/>
            <person name="Medema M.H."/>
            <person name="Devos D.P."/>
            <person name="Kaster A.-K."/>
            <person name="Ovreas L."/>
            <person name="Rohde M."/>
            <person name="Galperin M.Y."/>
            <person name="Jogler C."/>
        </authorList>
    </citation>
    <scope>NUCLEOTIDE SEQUENCE [LARGE SCALE GENOMIC DNA]</scope>
    <source>
        <strain evidence="2 3">CA12</strain>
    </source>
</reference>
<protein>
    <recommendedName>
        <fullName evidence="4">Helicase ATP-binding domain-containing protein</fullName>
    </recommendedName>
</protein>
<dbReference type="InterPro" id="IPR038718">
    <property type="entry name" value="SNF2-like_sf"/>
</dbReference>
<evidence type="ECO:0000313" key="3">
    <source>
        <dbReference type="Proteomes" id="UP000318741"/>
    </source>
</evidence>
<feature type="compositionally biased region" description="Basic and acidic residues" evidence="1">
    <location>
        <begin position="578"/>
        <end position="595"/>
    </location>
</feature>
<dbReference type="EMBL" id="CP036265">
    <property type="protein sequence ID" value="QDT15065.1"/>
    <property type="molecule type" value="Genomic_DNA"/>
</dbReference>
<dbReference type="AlphaFoldDB" id="A0A517P6R5"/>
<evidence type="ECO:0008006" key="4">
    <source>
        <dbReference type="Google" id="ProtNLM"/>
    </source>
</evidence>